<feature type="transmembrane region" description="Helical" evidence="9">
    <location>
        <begin position="231"/>
        <end position="249"/>
    </location>
</feature>
<evidence type="ECO:0000256" key="4">
    <source>
        <dbReference type="ARBA" id="ARBA00022840"/>
    </source>
</evidence>
<dbReference type="PROSITE" id="PS00211">
    <property type="entry name" value="ABC_TRANSPORTER_1"/>
    <property type="match status" value="1"/>
</dbReference>
<evidence type="ECO:0000259" key="11">
    <source>
        <dbReference type="PROSITE" id="PS50929"/>
    </source>
</evidence>
<dbReference type="InterPro" id="IPR039421">
    <property type="entry name" value="Type_1_exporter"/>
</dbReference>
<dbReference type="SUPFAM" id="SSF90123">
    <property type="entry name" value="ABC transporter transmembrane region"/>
    <property type="match status" value="1"/>
</dbReference>
<feature type="transmembrane region" description="Helical" evidence="9">
    <location>
        <begin position="281"/>
        <end position="302"/>
    </location>
</feature>
<dbReference type="PROSITE" id="PS50929">
    <property type="entry name" value="ABC_TM1F"/>
    <property type="match status" value="1"/>
</dbReference>
<organism evidence="13 14">
    <name type="scientific">Prevotella melaninogenica</name>
    <dbReference type="NCBI Taxonomy" id="28132"/>
    <lineage>
        <taxon>Bacteria</taxon>
        <taxon>Pseudomonadati</taxon>
        <taxon>Bacteroidota</taxon>
        <taxon>Bacteroidia</taxon>
        <taxon>Bacteroidales</taxon>
        <taxon>Prevotellaceae</taxon>
        <taxon>Prevotella</taxon>
    </lineage>
</organism>
<dbReference type="InterPro" id="IPR005074">
    <property type="entry name" value="Peptidase_C39"/>
</dbReference>
<evidence type="ECO:0000256" key="1">
    <source>
        <dbReference type="ARBA" id="ARBA00004651"/>
    </source>
</evidence>
<dbReference type="SMART" id="SM00382">
    <property type="entry name" value="AAA"/>
    <property type="match status" value="1"/>
</dbReference>
<dbReference type="PANTHER" id="PTHR24221:SF654">
    <property type="entry name" value="ATP-BINDING CASSETTE SUB-FAMILY B MEMBER 6"/>
    <property type="match status" value="1"/>
</dbReference>
<proteinExistence type="predicted"/>
<comment type="subcellular location">
    <subcellularLocation>
        <location evidence="1">Cell membrane</location>
        <topology evidence="1">Multi-pass membrane protein</topology>
    </subcellularLocation>
</comment>
<feature type="domain" description="Peptidase C39" evidence="12">
    <location>
        <begin position="11"/>
        <end position="132"/>
    </location>
</feature>
<dbReference type="InterPro" id="IPR036640">
    <property type="entry name" value="ABC1_TM_sf"/>
</dbReference>
<dbReference type="Pfam" id="PF03412">
    <property type="entry name" value="Peptidase_C39"/>
    <property type="match status" value="1"/>
</dbReference>
<dbReference type="InterPro" id="IPR017871">
    <property type="entry name" value="ABC_transporter-like_CS"/>
</dbReference>
<name>A0ABX7XR41_9BACT</name>
<feature type="domain" description="ABC transporter" evidence="10">
    <location>
        <begin position="484"/>
        <end position="717"/>
    </location>
</feature>
<dbReference type="PROSITE" id="PS50893">
    <property type="entry name" value="ABC_TRANSPORTER_2"/>
    <property type="match status" value="1"/>
</dbReference>
<dbReference type="SUPFAM" id="SSF52540">
    <property type="entry name" value="P-loop containing nucleoside triphosphate hydrolases"/>
    <property type="match status" value="1"/>
</dbReference>
<sequence>MILRKFPFIQQYDSQDCGIACLRMIARFYNSSEEIILDNIPDLYLSRSGISFSDLAKCAELLGFKTLFCKISKKEINIAVILPAIFYWNDNHFVVVYKISNNYVYIADPAFGKKRLTKDEFYKHCFRNEGKGYVLMFEKNKDYVKDEFYQRKKNNLIEIIKHFLNDNLSIITFISLTIFLSTIIELIIPFFTQKVIDRGVLSKQLNIVYILLFGQLTLLVSNMLLSFYRSWIFIYIGNKISFNMVTNFLNKLLRLPLKFFSSRNTGDIIERIRDHGRLENFLTHEIVQISFAAFSFLVYSSILIYFDVISFAIIISGSIIQIVWILLFLEKIRYIDYKNFSLQAADENKLFESITTIQDIKLNNLEDDITEQWQNIQLNIFRNNIEKLKTEQRYNCYRFIDYLQNILVTLVCCISMVKNELSIGTYISIMMIIGGLNQPISDIINFILKLKLVKVSSERINDIYIKNDEINTSAVTVLEQDETIECRNLSFSYDGCNNVLKNIDLKIPKGKTTAIVGLSGSGKTTLIKLILKFYQKYSGSIMIGTNNINDINNKLWRSKCGAILQDSAIFSESILYNVTLTRNPNLDFFYESLKLANIYDFVMDLPLRENTIIGELGVDLSQGQKQRILIARDMYKSPDYIFFDEATNSLDAENEKIIMKNIKNHFKGKTIIIVAHRLSTVRDADQIVVLEHGEILEKGTHNQLLTQKGRYFQLVKNQLDLGV</sequence>
<reference evidence="13 14" key="1">
    <citation type="submission" date="2021-03" db="EMBL/GenBank/DDBJ databases">
        <title>Human Oral Microbial Genomes.</title>
        <authorList>
            <person name="Johnston C.D."/>
            <person name="Chen T."/>
            <person name="Dewhirst F.E."/>
        </authorList>
    </citation>
    <scope>NUCLEOTIDE SEQUENCE [LARGE SCALE GENOMIC DNA]</scope>
    <source>
        <strain evidence="13 14">F0054</strain>
    </source>
</reference>
<keyword evidence="5" id="KW-0653">Protein transport</keyword>
<keyword evidence="4" id="KW-0067">ATP-binding</keyword>
<keyword evidence="2 9" id="KW-0812">Transmembrane</keyword>
<dbReference type="RefSeq" id="WP_088400662.1">
    <property type="nucleotide sequence ID" value="NZ_CP072361.1"/>
</dbReference>
<dbReference type="Gene3D" id="1.20.1560.10">
    <property type="entry name" value="ABC transporter type 1, transmembrane domain"/>
    <property type="match status" value="1"/>
</dbReference>
<dbReference type="InterPro" id="IPR003593">
    <property type="entry name" value="AAA+_ATPase"/>
</dbReference>
<evidence type="ECO:0000313" key="14">
    <source>
        <dbReference type="Proteomes" id="UP000682195"/>
    </source>
</evidence>
<feature type="domain" description="ABC transmembrane type-1" evidence="11">
    <location>
        <begin position="173"/>
        <end position="452"/>
    </location>
</feature>
<accession>A0ABX7XR41</accession>
<keyword evidence="5" id="KW-0813">Transport</keyword>
<feature type="transmembrane region" description="Helical" evidence="9">
    <location>
        <begin position="308"/>
        <end position="329"/>
    </location>
</feature>
<keyword evidence="3" id="KW-0547">Nucleotide-binding</keyword>
<gene>
    <name evidence="13" type="ORF">J5A58_03750</name>
</gene>
<evidence type="ECO:0000259" key="10">
    <source>
        <dbReference type="PROSITE" id="PS50893"/>
    </source>
</evidence>
<dbReference type="Gene3D" id="3.90.70.10">
    <property type="entry name" value="Cysteine proteinases"/>
    <property type="match status" value="1"/>
</dbReference>
<dbReference type="InterPro" id="IPR027417">
    <property type="entry name" value="P-loop_NTPase"/>
</dbReference>
<dbReference type="Pfam" id="PF00664">
    <property type="entry name" value="ABC_membrane"/>
    <property type="match status" value="1"/>
</dbReference>
<evidence type="ECO:0000256" key="2">
    <source>
        <dbReference type="ARBA" id="ARBA00022692"/>
    </source>
</evidence>
<dbReference type="InterPro" id="IPR003439">
    <property type="entry name" value="ABC_transporter-like_ATP-bd"/>
</dbReference>
<evidence type="ECO:0000256" key="7">
    <source>
        <dbReference type="ARBA" id="ARBA00023136"/>
    </source>
</evidence>
<dbReference type="Proteomes" id="UP000682195">
    <property type="component" value="Chromosome 1"/>
</dbReference>
<dbReference type="PROSITE" id="PS50990">
    <property type="entry name" value="PEPTIDASE_C39"/>
    <property type="match status" value="1"/>
</dbReference>
<evidence type="ECO:0000256" key="6">
    <source>
        <dbReference type="ARBA" id="ARBA00022989"/>
    </source>
</evidence>
<keyword evidence="14" id="KW-1185">Reference proteome</keyword>
<keyword evidence="6 9" id="KW-1133">Transmembrane helix</keyword>
<keyword evidence="8" id="KW-0080">Bacteriocin transport</keyword>
<evidence type="ECO:0000256" key="5">
    <source>
        <dbReference type="ARBA" id="ARBA00022927"/>
    </source>
</evidence>
<evidence type="ECO:0000259" key="12">
    <source>
        <dbReference type="PROSITE" id="PS50990"/>
    </source>
</evidence>
<dbReference type="Gene3D" id="3.40.50.300">
    <property type="entry name" value="P-loop containing nucleotide triphosphate hydrolases"/>
    <property type="match status" value="1"/>
</dbReference>
<dbReference type="EMBL" id="CP072361">
    <property type="protein sequence ID" value="QUB76098.1"/>
    <property type="molecule type" value="Genomic_DNA"/>
</dbReference>
<dbReference type="InterPro" id="IPR011527">
    <property type="entry name" value="ABC1_TM_dom"/>
</dbReference>
<feature type="transmembrane region" description="Helical" evidence="9">
    <location>
        <begin position="170"/>
        <end position="192"/>
    </location>
</feature>
<dbReference type="PANTHER" id="PTHR24221">
    <property type="entry name" value="ATP-BINDING CASSETTE SUB-FAMILY B"/>
    <property type="match status" value="1"/>
</dbReference>
<evidence type="ECO:0000256" key="3">
    <source>
        <dbReference type="ARBA" id="ARBA00022741"/>
    </source>
</evidence>
<evidence type="ECO:0000256" key="9">
    <source>
        <dbReference type="SAM" id="Phobius"/>
    </source>
</evidence>
<dbReference type="Pfam" id="PF00005">
    <property type="entry name" value="ABC_tran"/>
    <property type="match status" value="1"/>
</dbReference>
<keyword evidence="7 9" id="KW-0472">Membrane</keyword>
<evidence type="ECO:0000256" key="8">
    <source>
        <dbReference type="ARBA" id="ARBA00043264"/>
    </source>
</evidence>
<evidence type="ECO:0000313" key="13">
    <source>
        <dbReference type="EMBL" id="QUB76098.1"/>
    </source>
</evidence>
<dbReference type="CDD" id="cd18571">
    <property type="entry name" value="ABC_6TM_peptidase_like"/>
    <property type="match status" value="1"/>
</dbReference>
<feature type="transmembrane region" description="Helical" evidence="9">
    <location>
        <begin position="204"/>
        <end position="225"/>
    </location>
</feature>
<protein>
    <submittedName>
        <fullName evidence="13">Peptidase domain-containing ABC transporter</fullName>
    </submittedName>
</protein>